<dbReference type="InterPro" id="IPR023827">
    <property type="entry name" value="Peptidase_S8_Asp-AS"/>
</dbReference>
<dbReference type="InterPro" id="IPR050131">
    <property type="entry name" value="Peptidase_S8_subtilisin-like"/>
</dbReference>
<dbReference type="PIRSF" id="PIRSF037894">
    <property type="entry name" value="Subtilisin_rel_CspABC"/>
    <property type="match status" value="1"/>
</dbReference>
<dbReference type="PROSITE" id="PS00136">
    <property type="entry name" value="SUBTILASE_ASP"/>
    <property type="match status" value="1"/>
</dbReference>
<evidence type="ECO:0000259" key="6">
    <source>
        <dbReference type="Pfam" id="PF00082"/>
    </source>
</evidence>
<dbReference type="RefSeq" id="WP_271013293.1">
    <property type="nucleotide sequence ID" value="NZ_JAQIFT010000062.1"/>
</dbReference>
<dbReference type="CDD" id="cd07478">
    <property type="entry name" value="Peptidases_S8_CspA-like"/>
    <property type="match status" value="1"/>
</dbReference>
<proteinExistence type="inferred from homology"/>
<dbReference type="SUPFAM" id="SSF52743">
    <property type="entry name" value="Subtilisin-like"/>
    <property type="match status" value="1"/>
</dbReference>
<dbReference type="InterPro" id="IPR017310">
    <property type="entry name" value="Pept_S8A_subtilisin_clostridia"/>
</dbReference>
<dbReference type="Proteomes" id="UP001169242">
    <property type="component" value="Unassembled WGS sequence"/>
</dbReference>
<evidence type="ECO:0000313" key="8">
    <source>
        <dbReference type="Proteomes" id="UP001169242"/>
    </source>
</evidence>
<evidence type="ECO:0000256" key="1">
    <source>
        <dbReference type="ARBA" id="ARBA00011073"/>
    </source>
</evidence>
<accession>A0AA42J2J6</accession>
<keyword evidence="8" id="KW-1185">Reference proteome</keyword>
<dbReference type="InterPro" id="IPR036852">
    <property type="entry name" value="Peptidase_S8/S53_dom_sf"/>
</dbReference>
<comment type="similarity">
    <text evidence="1 5">Belongs to the peptidase S8 family.</text>
</comment>
<name>A0AA42J2J6_9FIRM</name>
<dbReference type="Pfam" id="PF00082">
    <property type="entry name" value="Peptidase_S8"/>
    <property type="match status" value="2"/>
</dbReference>
<organism evidence="7 8">
    <name type="scientific">Holtiella tumoricola</name>
    <dbReference type="NCBI Taxonomy" id="3018743"/>
    <lineage>
        <taxon>Bacteria</taxon>
        <taxon>Bacillati</taxon>
        <taxon>Bacillota</taxon>
        <taxon>Clostridia</taxon>
        <taxon>Lachnospirales</taxon>
        <taxon>Cellulosilyticaceae</taxon>
        <taxon>Holtiella</taxon>
    </lineage>
</organism>
<dbReference type="PROSITE" id="PS51892">
    <property type="entry name" value="SUBTILASE"/>
    <property type="match status" value="1"/>
</dbReference>
<protein>
    <submittedName>
        <fullName evidence="7">S8 family peptidase</fullName>
    </submittedName>
</protein>
<sequence>MESRQQIRDYVIEHIMSKDDLQKLYPNIKFYEIDSRISHIQVPDSAREDFERLKKGAVAAFTPILFGLNISEVLGEVNILPFQQPGLLELTGKDIMIGFIDTGIQYTNNLFRYEDGTTRIKAIWDQTVDGNPPVNYGFYDYDFGSVYTEEEINRALASDDPYSIVPSRDTNGHGTYLAGIAAGKDRGGETTYTGGAPDAELVVVKLRGAQQYLREEKLLPEEVPAYQANDIMEGINYVIKYALDRDKQIAVCLALGSNWGAHNGLTIIERFLSNKADVYDVILISSAGNEGNLSSHYSNTIKQGEMQEVEINVPEGENGFYLNIWTTGADKIAVGVKTPLGNTINKVPINFLDVQTFSFALERSIITVDYEIPNLITGSQSVEMKFKNPTPGIWKIYIYGENVLFGDYNIWLPREGFIKEETRFLRPNPQITVCIPSTAEKVIVVGNYNPMSQSAYPSSGRGPTTNAVIKPDIVAPGINVPGPDLFGGYTTKTGTGASTAITAAACALLLQWAVVEQNFNIINTNIARTILIRGARRRPNASYPNPAEGYGVLDLKNSIQNI</sequence>
<gene>
    <name evidence="7" type="ORF">PBV87_18505</name>
</gene>
<evidence type="ECO:0000256" key="3">
    <source>
        <dbReference type="ARBA" id="ARBA00022801"/>
    </source>
</evidence>
<evidence type="ECO:0000256" key="2">
    <source>
        <dbReference type="ARBA" id="ARBA00022670"/>
    </source>
</evidence>
<dbReference type="GO" id="GO:0006508">
    <property type="term" value="P:proteolysis"/>
    <property type="evidence" value="ECO:0007669"/>
    <property type="project" value="UniProtKB-KW"/>
</dbReference>
<comment type="caution">
    <text evidence="5">Lacks conserved residue(s) required for the propagation of feature annotation.</text>
</comment>
<evidence type="ECO:0000256" key="4">
    <source>
        <dbReference type="ARBA" id="ARBA00022825"/>
    </source>
</evidence>
<dbReference type="GO" id="GO:0004252">
    <property type="term" value="F:serine-type endopeptidase activity"/>
    <property type="evidence" value="ECO:0007669"/>
    <property type="project" value="InterPro"/>
</dbReference>
<keyword evidence="2" id="KW-0645">Protease</keyword>
<dbReference type="Gene3D" id="3.40.50.200">
    <property type="entry name" value="Peptidase S8/S53 domain"/>
    <property type="match status" value="1"/>
</dbReference>
<feature type="domain" description="Peptidase S8/S53" evidence="6">
    <location>
        <begin position="431"/>
        <end position="550"/>
    </location>
</feature>
<comment type="caution">
    <text evidence="7">The sequence shown here is derived from an EMBL/GenBank/DDBJ whole genome shotgun (WGS) entry which is preliminary data.</text>
</comment>
<dbReference type="Gene3D" id="2.60.120.1290">
    <property type="match status" value="1"/>
</dbReference>
<evidence type="ECO:0000256" key="5">
    <source>
        <dbReference type="PROSITE-ProRule" id="PRU01240"/>
    </source>
</evidence>
<keyword evidence="3" id="KW-0378">Hydrolase</keyword>
<dbReference type="EMBL" id="JAQIFT010000062">
    <property type="protein sequence ID" value="MDA3733475.1"/>
    <property type="molecule type" value="Genomic_DNA"/>
</dbReference>
<dbReference type="AlphaFoldDB" id="A0AA42J2J6"/>
<dbReference type="PANTHER" id="PTHR43806:SF11">
    <property type="entry name" value="CEREVISIN-RELATED"/>
    <property type="match status" value="1"/>
</dbReference>
<evidence type="ECO:0000313" key="7">
    <source>
        <dbReference type="EMBL" id="MDA3733475.1"/>
    </source>
</evidence>
<dbReference type="InterPro" id="IPR034045">
    <property type="entry name" value="Pep_S8_CspA-like"/>
</dbReference>
<keyword evidence="4" id="KW-0720">Serine protease</keyword>
<dbReference type="InterPro" id="IPR000209">
    <property type="entry name" value="Peptidase_S8/S53_dom"/>
</dbReference>
<feature type="domain" description="Peptidase S8/S53" evidence="6">
    <location>
        <begin position="92"/>
        <end position="299"/>
    </location>
</feature>
<dbReference type="PANTHER" id="PTHR43806">
    <property type="entry name" value="PEPTIDASE S8"/>
    <property type="match status" value="1"/>
</dbReference>
<reference evidence="7" key="1">
    <citation type="journal article" date="2023" name="Int. J. Syst. Evol. Microbiol.">
        <title>&lt;i&gt;Holtiella tumoricola&lt;/i&gt; gen. nov. sp. nov., isolated from a human clinical sample.</title>
        <authorList>
            <person name="Allen-Vercoe E."/>
            <person name="Daigneault M.C."/>
            <person name="Vancuren S.J."/>
            <person name="Cochrane K."/>
            <person name="O'Neal L.L."/>
            <person name="Sankaranarayanan K."/>
            <person name="Lawson P.A."/>
        </authorList>
    </citation>
    <scope>NUCLEOTIDE SEQUENCE</scope>
    <source>
        <strain evidence="7">CC70A</strain>
    </source>
</reference>
<dbReference type="InterPro" id="IPR015500">
    <property type="entry name" value="Peptidase_S8_subtilisin-rel"/>
</dbReference>
<dbReference type="PRINTS" id="PR00723">
    <property type="entry name" value="SUBTILISIN"/>
</dbReference>